<dbReference type="Proteomes" id="UP000479710">
    <property type="component" value="Unassembled WGS sequence"/>
</dbReference>
<protein>
    <submittedName>
        <fullName evidence="2">Uncharacterized protein</fullName>
    </submittedName>
</protein>
<sequence length="100" mass="11053">MAEIDAKPINGRDRPGAWPRGHTMFDCKSRSRGGGFGGIVRRLGQLALLPEVEGLYDRWASVLPVSERRRRWLCELGRGLTSEEGSKQASVSWARTVSVG</sequence>
<gene>
    <name evidence="2" type="ORF">E2562_017642</name>
</gene>
<proteinExistence type="predicted"/>
<name>A0A6G1BYD0_9ORYZ</name>
<accession>A0A6G1BYD0</accession>
<feature type="region of interest" description="Disordered" evidence="1">
    <location>
        <begin position="1"/>
        <end position="21"/>
    </location>
</feature>
<evidence type="ECO:0000256" key="1">
    <source>
        <dbReference type="SAM" id="MobiDB-lite"/>
    </source>
</evidence>
<feature type="compositionally biased region" description="Basic and acidic residues" evidence="1">
    <location>
        <begin position="1"/>
        <end position="15"/>
    </location>
</feature>
<keyword evidence="3" id="KW-1185">Reference proteome</keyword>
<evidence type="ECO:0000313" key="2">
    <source>
        <dbReference type="EMBL" id="KAF0892664.1"/>
    </source>
</evidence>
<dbReference type="AlphaFoldDB" id="A0A6G1BYD0"/>
<organism evidence="2 3">
    <name type="scientific">Oryza meyeriana var. granulata</name>
    <dbReference type="NCBI Taxonomy" id="110450"/>
    <lineage>
        <taxon>Eukaryota</taxon>
        <taxon>Viridiplantae</taxon>
        <taxon>Streptophyta</taxon>
        <taxon>Embryophyta</taxon>
        <taxon>Tracheophyta</taxon>
        <taxon>Spermatophyta</taxon>
        <taxon>Magnoliopsida</taxon>
        <taxon>Liliopsida</taxon>
        <taxon>Poales</taxon>
        <taxon>Poaceae</taxon>
        <taxon>BOP clade</taxon>
        <taxon>Oryzoideae</taxon>
        <taxon>Oryzeae</taxon>
        <taxon>Oryzinae</taxon>
        <taxon>Oryza</taxon>
        <taxon>Oryza meyeriana</taxon>
    </lineage>
</organism>
<dbReference type="EMBL" id="SPHZ02000011">
    <property type="protein sequence ID" value="KAF0892664.1"/>
    <property type="molecule type" value="Genomic_DNA"/>
</dbReference>
<evidence type="ECO:0000313" key="3">
    <source>
        <dbReference type="Proteomes" id="UP000479710"/>
    </source>
</evidence>
<reference evidence="2 3" key="1">
    <citation type="submission" date="2019-11" db="EMBL/GenBank/DDBJ databases">
        <title>Whole genome sequence of Oryza granulata.</title>
        <authorList>
            <person name="Li W."/>
        </authorList>
    </citation>
    <scope>NUCLEOTIDE SEQUENCE [LARGE SCALE GENOMIC DNA]</scope>
    <source>
        <strain evidence="3">cv. Menghai</strain>
        <tissue evidence="2">Leaf</tissue>
    </source>
</reference>
<comment type="caution">
    <text evidence="2">The sequence shown here is derived from an EMBL/GenBank/DDBJ whole genome shotgun (WGS) entry which is preliminary data.</text>
</comment>